<dbReference type="AlphaFoldDB" id="A0A1B0GC80"/>
<evidence type="ECO:0000313" key="2">
    <source>
        <dbReference type="Proteomes" id="UP000092444"/>
    </source>
</evidence>
<evidence type="ECO:0000313" key="1">
    <source>
        <dbReference type="EnsemblMetazoa" id="GMOY010909-PA"/>
    </source>
</evidence>
<dbReference type="EnsemblMetazoa" id="GMOY010909-RA">
    <property type="protein sequence ID" value="GMOY010909-PA"/>
    <property type="gene ID" value="GMOY010909"/>
</dbReference>
<dbReference type="EMBL" id="CCAG010007824">
    <property type="status" value="NOT_ANNOTATED_CDS"/>
    <property type="molecule type" value="Genomic_DNA"/>
</dbReference>
<name>A0A1B0GC80_GLOMM</name>
<proteinExistence type="predicted"/>
<protein>
    <submittedName>
        <fullName evidence="1">Uncharacterized protein</fullName>
    </submittedName>
</protein>
<dbReference type="STRING" id="37546.A0A1B0GC80"/>
<keyword evidence="2" id="KW-1185">Reference proteome</keyword>
<dbReference type="VEuPathDB" id="VectorBase:GMOY010909"/>
<organism evidence="1 2">
    <name type="scientific">Glossina morsitans morsitans</name>
    <name type="common">Savannah tsetse fly</name>
    <dbReference type="NCBI Taxonomy" id="37546"/>
    <lineage>
        <taxon>Eukaryota</taxon>
        <taxon>Metazoa</taxon>
        <taxon>Ecdysozoa</taxon>
        <taxon>Arthropoda</taxon>
        <taxon>Hexapoda</taxon>
        <taxon>Insecta</taxon>
        <taxon>Pterygota</taxon>
        <taxon>Neoptera</taxon>
        <taxon>Endopterygota</taxon>
        <taxon>Diptera</taxon>
        <taxon>Brachycera</taxon>
        <taxon>Muscomorpha</taxon>
        <taxon>Hippoboscoidea</taxon>
        <taxon>Glossinidae</taxon>
        <taxon>Glossina</taxon>
    </lineage>
</organism>
<accession>A0A1B0GC80</accession>
<sequence length="177" mass="21287">MQREVIVRLPDKIVINDFFREQNPVDIKKLTTKALKLMSCCPMALHPKRYMCNFQPLPRGVYPKFLNYPLKSLERFEEKAIDIQKLQRSLDDKMRALDLEEMEMTRKLDNGLRKEEHDKYLKDIERYYQDTLKREEERPNYQRKVLLLHQKEIRQQKGEVLKESAFTASKRNTPTKG</sequence>
<dbReference type="Proteomes" id="UP000092444">
    <property type="component" value="Unassembled WGS sequence"/>
</dbReference>
<reference evidence="1" key="1">
    <citation type="submission" date="2020-05" db="UniProtKB">
        <authorList>
            <consortium name="EnsemblMetazoa"/>
        </authorList>
    </citation>
    <scope>IDENTIFICATION</scope>
    <source>
        <strain evidence="1">Yale</strain>
    </source>
</reference>